<feature type="compositionally biased region" description="Basic and acidic residues" evidence="1">
    <location>
        <begin position="43"/>
        <end position="60"/>
    </location>
</feature>
<evidence type="ECO:0000313" key="3">
    <source>
        <dbReference type="Proteomes" id="UP000019376"/>
    </source>
</evidence>
<reference evidence="2 3" key="1">
    <citation type="journal article" date="2013" name="PLoS ONE">
        <title>Genomic and secretomic analyses reveal unique features of the lignocellulolytic enzyme system of Penicillium decumbens.</title>
        <authorList>
            <person name="Liu G."/>
            <person name="Zhang L."/>
            <person name="Wei X."/>
            <person name="Zou G."/>
            <person name="Qin Y."/>
            <person name="Ma L."/>
            <person name="Li J."/>
            <person name="Zheng H."/>
            <person name="Wang S."/>
            <person name="Wang C."/>
            <person name="Xun L."/>
            <person name="Zhao G.-P."/>
            <person name="Zhou Z."/>
            <person name="Qu Y."/>
        </authorList>
    </citation>
    <scope>NUCLEOTIDE SEQUENCE [LARGE SCALE GENOMIC DNA]</scope>
    <source>
        <strain evidence="3">114-2 / CGMCC 5302</strain>
    </source>
</reference>
<dbReference type="STRING" id="933388.S7ZRJ7"/>
<dbReference type="Proteomes" id="UP000019376">
    <property type="component" value="Unassembled WGS sequence"/>
</dbReference>
<protein>
    <submittedName>
        <fullName evidence="2">Uncharacterized protein</fullName>
    </submittedName>
</protein>
<organism evidence="2 3">
    <name type="scientific">Penicillium oxalicum (strain 114-2 / CGMCC 5302)</name>
    <name type="common">Penicillium decumbens</name>
    <dbReference type="NCBI Taxonomy" id="933388"/>
    <lineage>
        <taxon>Eukaryota</taxon>
        <taxon>Fungi</taxon>
        <taxon>Dikarya</taxon>
        <taxon>Ascomycota</taxon>
        <taxon>Pezizomycotina</taxon>
        <taxon>Eurotiomycetes</taxon>
        <taxon>Eurotiomycetidae</taxon>
        <taxon>Eurotiales</taxon>
        <taxon>Aspergillaceae</taxon>
        <taxon>Penicillium</taxon>
    </lineage>
</organism>
<proteinExistence type="predicted"/>
<evidence type="ECO:0000256" key="1">
    <source>
        <dbReference type="SAM" id="MobiDB-lite"/>
    </source>
</evidence>
<name>S7ZRJ7_PENO1</name>
<dbReference type="EMBL" id="KB644413">
    <property type="protein sequence ID" value="EPS31281.1"/>
    <property type="molecule type" value="Genomic_DNA"/>
</dbReference>
<feature type="region of interest" description="Disordered" evidence="1">
    <location>
        <begin position="31"/>
        <end position="62"/>
    </location>
</feature>
<dbReference type="HOGENOM" id="CLU_1587069_0_0_1"/>
<accession>S7ZRJ7</accession>
<gene>
    <name evidence="2" type="ORF">PDE_06236</name>
</gene>
<keyword evidence="3" id="KW-1185">Reference proteome</keyword>
<sequence>MEEMNQRMKNLDEKFEMLERKVIKQEAELDAHENSRFMRQNSGKKEASRRKNDQLPREDQPLYDSDICTDAELITECYEQDSISWQAFDILYGLTPNEFLGIDQSKCHFSLLVLNEAAAILFRKARTELPTERMRRKRDGIVKLLRERNYEEAEKMSSTCFWKREFCL</sequence>
<dbReference type="AlphaFoldDB" id="S7ZRJ7"/>
<evidence type="ECO:0000313" key="2">
    <source>
        <dbReference type="EMBL" id="EPS31281.1"/>
    </source>
</evidence>